<dbReference type="SUPFAM" id="SSF51735">
    <property type="entry name" value="NAD(P)-binding Rossmann-fold domains"/>
    <property type="match status" value="1"/>
</dbReference>
<reference evidence="2" key="1">
    <citation type="journal article" date="2019" name="Int. J. Syst. Evol. Microbiol.">
        <title>The Global Catalogue of Microorganisms (GCM) 10K type strain sequencing project: providing services to taxonomists for standard genome sequencing and annotation.</title>
        <authorList>
            <consortium name="The Broad Institute Genomics Platform"/>
            <consortium name="The Broad Institute Genome Sequencing Center for Infectious Disease"/>
            <person name="Wu L."/>
            <person name="Ma J."/>
        </authorList>
    </citation>
    <scope>NUCLEOTIDE SEQUENCE [LARGE SCALE GENOMIC DNA]</scope>
    <source>
        <strain evidence="2">JCM 31486</strain>
    </source>
</reference>
<keyword evidence="2" id="KW-1185">Reference proteome</keyword>
<name>A0ABW3MND5_9PSEU</name>
<dbReference type="Gene3D" id="3.90.25.10">
    <property type="entry name" value="UDP-galactose 4-epimerase, domain 1"/>
    <property type="match status" value="1"/>
</dbReference>
<organism evidence="1 2">
    <name type="scientific">Kibdelosporangium lantanae</name>
    <dbReference type="NCBI Taxonomy" id="1497396"/>
    <lineage>
        <taxon>Bacteria</taxon>
        <taxon>Bacillati</taxon>
        <taxon>Actinomycetota</taxon>
        <taxon>Actinomycetes</taxon>
        <taxon>Pseudonocardiales</taxon>
        <taxon>Pseudonocardiaceae</taxon>
        <taxon>Kibdelosporangium</taxon>
    </lineage>
</organism>
<comment type="caution">
    <text evidence="1">The sequence shown here is derived from an EMBL/GenBank/DDBJ whole genome shotgun (WGS) entry which is preliminary data.</text>
</comment>
<feature type="non-terminal residue" evidence="1">
    <location>
        <position position="1"/>
    </location>
</feature>
<dbReference type="InterPro" id="IPR051604">
    <property type="entry name" value="Ergot_Alk_Oxidoreductase"/>
</dbReference>
<proteinExistence type="predicted"/>
<dbReference type="PANTHER" id="PTHR43162:SF1">
    <property type="entry name" value="PRESTALK A DIFFERENTIATION PROTEIN A"/>
    <property type="match status" value="1"/>
</dbReference>
<evidence type="ECO:0000313" key="1">
    <source>
        <dbReference type="EMBL" id="MFD1051562.1"/>
    </source>
</evidence>
<dbReference type="InterPro" id="IPR036291">
    <property type="entry name" value="NAD(P)-bd_dom_sf"/>
</dbReference>
<evidence type="ECO:0000313" key="2">
    <source>
        <dbReference type="Proteomes" id="UP001597045"/>
    </source>
</evidence>
<dbReference type="Proteomes" id="UP001597045">
    <property type="component" value="Unassembled WGS sequence"/>
</dbReference>
<dbReference type="Gene3D" id="3.40.50.720">
    <property type="entry name" value="NAD(P)-binding Rossmann-like Domain"/>
    <property type="match status" value="1"/>
</dbReference>
<dbReference type="PANTHER" id="PTHR43162">
    <property type="match status" value="1"/>
</dbReference>
<dbReference type="EMBL" id="JBHTIS010003692">
    <property type="protein sequence ID" value="MFD1051562.1"/>
    <property type="molecule type" value="Genomic_DNA"/>
</dbReference>
<accession>A0ABW3MND5</accession>
<sequence>VIDPRDISAVAVTALLTDDHDNQAYTLTGPELLTTADQVARLSDVLGRPLRTFDEPDSAVRAEFLRQGMSDEFVDVVMKGWEYVREGGLAVLTEDVERALGRPATSYKQWATDHAAQFRQAVNA</sequence>
<gene>
    <name evidence="1" type="ORF">ACFQ1S_41440</name>
</gene>
<protein>
    <submittedName>
        <fullName evidence="1">SDR family NAD(P)-dependent oxidoreductase</fullName>
    </submittedName>
</protein>